<evidence type="ECO:0000256" key="1">
    <source>
        <dbReference type="ARBA" id="ARBA00000900"/>
    </source>
</evidence>
<dbReference type="InterPro" id="IPR013083">
    <property type="entry name" value="Znf_RING/FYVE/PHD"/>
</dbReference>
<dbReference type="AlphaFoldDB" id="A0A834W1D5"/>
<evidence type="ECO:0000256" key="3">
    <source>
        <dbReference type="ARBA" id="ARBA00022679"/>
    </source>
</evidence>
<gene>
    <name evidence="11" type="ORF">G2W53_037739</name>
</gene>
<feature type="domain" description="RING-type" evidence="10">
    <location>
        <begin position="257"/>
        <end position="294"/>
    </location>
</feature>
<dbReference type="Proteomes" id="UP000634136">
    <property type="component" value="Unassembled WGS sequence"/>
</dbReference>
<dbReference type="Pfam" id="PF13920">
    <property type="entry name" value="zf-C3HC4_3"/>
    <property type="match status" value="1"/>
</dbReference>
<evidence type="ECO:0000259" key="10">
    <source>
        <dbReference type="PROSITE" id="PS50089"/>
    </source>
</evidence>
<evidence type="ECO:0000313" key="12">
    <source>
        <dbReference type="Proteomes" id="UP000634136"/>
    </source>
</evidence>
<evidence type="ECO:0000256" key="2">
    <source>
        <dbReference type="ARBA" id="ARBA00012483"/>
    </source>
</evidence>
<sequence length="342" mass="37405">MGNIPSTIDANHNRSGSVANQSRSRSRRHHPLQPPQSQIAGSNDVSADSNAVTPSSPCGPLSPTSAPSVEHQKAVTIRNSVNIKKETLRIEPDQHNPGTFLLAFTFDATTPGSITVMFFAKETIDGNLIAVKESMLKQISMPFEQGLCQRFIQPSGTGIDFSMLEQTGLTKEGDTEVYPLVLKAEALPSNPHETDGSPSFQITLASFVNKEKDDYKVQVMKQILWIKGKRYELQEIYGIENANDGNASDETESGRECVVCLSAPREITVLPCRHMCMCSGCTKLLTSPNCPICRHPVERLLEIMVDNGSGTLDIELPPQLSPTCCPFLTTFFAARPPLTLML</sequence>
<dbReference type="EC" id="2.3.2.27" evidence="2"/>
<evidence type="ECO:0000256" key="8">
    <source>
        <dbReference type="PROSITE-ProRule" id="PRU00175"/>
    </source>
</evidence>
<evidence type="ECO:0000256" key="6">
    <source>
        <dbReference type="ARBA" id="ARBA00022786"/>
    </source>
</evidence>
<protein>
    <recommendedName>
        <fullName evidence="2">RING-type E3 ubiquitin transferase</fullName>
        <ecNumber evidence="2">2.3.2.27</ecNumber>
    </recommendedName>
</protein>
<keyword evidence="7" id="KW-0862">Zinc</keyword>
<dbReference type="InterPro" id="IPR045194">
    <property type="entry name" value="MGRN1/RNF157-like"/>
</dbReference>
<dbReference type="InterPro" id="IPR001841">
    <property type="entry name" value="Znf_RING"/>
</dbReference>
<dbReference type="GO" id="GO:0016567">
    <property type="term" value="P:protein ubiquitination"/>
    <property type="evidence" value="ECO:0007669"/>
    <property type="project" value="TreeGrafter"/>
</dbReference>
<evidence type="ECO:0000256" key="5">
    <source>
        <dbReference type="ARBA" id="ARBA00022771"/>
    </source>
</evidence>
<dbReference type="InterPro" id="IPR058981">
    <property type="entry name" value="MGRN1/RNF157-like_N"/>
</dbReference>
<keyword evidence="12" id="KW-1185">Reference proteome</keyword>
<feature type="compositionally biased region" description="Polar residues" evidence="9">
    <location>
        <begin position="1"/>
        <end position="23"/>
    </location>
</feature>
<keyword evidence="3" id="KW-0808">Transferase</keyword>
<feature type="region of interest" description="Disordered" evidence="9">
    <location>
        <begin position="1"/>
        <end position="73"/>
    </location>
</feature>
<feature type="compositionally biased region" description="Polar residues" evidence="9">
    <location>
        <begin position="35"/>
        <end position="67"/>
    </location>
</feature>
<name>A0A834W1D5_9FABA</name>
<dbReference type="PANTHER" id="PTHR22996:SF7">
    <property type="entry name" value="RING-TYPE E3 UBIQUITIN TRANSFERASE"/>
    <property type="match status" value="1"/>
</dbReference>
<comment type="catalytic activity">
    <reaction evidence="1">
        <text>S-ubiquitinyl-[E2 ubiquitin-conjugating enzyme]-L-cysteine + [acceptor protein]-L-lysine = [E2 ubiquitin-conjugating enzyme]-L-cysteine + N(6)-ubiquitinyl-[acceptor protein]-L-lysine.</text>
        <dbReference type="EC" id="2.3.2.27"/>
    </reaction>
</comment>
<dbReference type="SUPFAM" id="SSF57850">
    <property type="entry name" value="RING/U-box"/>
    <property type="match status" value="1"/>
</dbReference>
<keyword evidence="6" id="KW-0833">Ubl conjugation pathway</keyword>
<comment type="caution">
    <text evidence="11">The sequence shown here is derived from an EMBL/GenBank/DDBJ whole genome shotgun (WGS) entry which is preliminary data.</text>
</comment>
<accession>A0A834W1D5</accession>
<evidence type="ECO:0000313" key="11">
    <source>
        <dbReference type="EMBL" id="KAF7805578.1"/>
    </source>
</evidence>
<evidence type="ECO:0000256" key="4">
    <source>
        <dbReference type="ARBA" id="ARBA00022723"/>
    </source>
</evidence>
<keyword evidence="4" id="KW-0479">Metal-binding</keyword>
<dbReference type="EMBL" id="JAAIUW010000012">
    <property type="protein sequence ID" value="KAF7805578.1"/>
    <property type="molecule type" value="Genomic_DNA"/>
</dbReference>
<dbReference type="GO" id="GO:0061630">
    <property type="term" value="F:ubiquitin protein ligase activity"/>
    <property type="evidence" value="ECO:0007669"/>
    <property type="project" value="UniProtKB-EC"/>
</dbReference>
<reference evidence="11" key="1">
    <citation type="submission" date="2020-09" db="EMBL/GenBank/DDBJ databases">
        <title>Genome-Enabled Discovery of Anthraquinone Biosynthesis in Senna tora.</title>
        <authorList>
            <person name="Kang S.-H."/>
            <person name="Pandey R.P."/>
            <person name="Lee C.-M."/>
            <person name="Sim J.-S."/>
            <person name="Jeong J.-T."/>
            <person name="Choi B.-S."/>
            <person name="Jung M."/>
            <person name="Ginzburg D."/>
            <person name="Zhao K."/>
            <person name="Won S.Y."/>
            <person name="Oh T.-J."/>
            <person name="Yu Y."/>
            <person name="Kim N.-H."/>
            <person name="Lee O.R."/>
            <person name="Lee T.-H."/>
            <person name="Bashyal P."/>
            <person name="Kim T.-S."/>
            <person name="Lee W.-H."/>
            <person name="Kawkins C."/>
            <person name="Kim C.-K."/>
            <person name="Kim J.S."/>
            <person name="Ahn B.O."/>
            <person name="Rhee S.Y."/>
            <person name="Sohng J.K."/>
        </authorList>
    </citation>
    <scope>NUCLEOTIDE SEQUENCE</scope>
    <source>
        <tissue evidence="11">Leaf</tissue>
    </source>
</reference>
<dbReference type="Pfam" id="PF26192">
    <property type="entry name" value="RNF157-like_N"/>
    <property type="match status" value="1"/>
</dbReference>
<organism evidence="11 12">
    <name type="scientific">Senna tora</name>
    <dbReference type="NCBI Taxonomy" id="362788"/>
    <lineage>
        <taxon>Eukaryota</taxon>
        <taxon>Viridiplantae</taxon>
        <taxon>Streptophyta</taxon>
        <taxon>Embryophyta</taxon>
        <taxon>Tracheophyta</taxon>
        <taxon>Spermatophyta</taxon>
        <taxon>Magnoliopsida</taxon>
        <taxon>eudicotyledons</taxon>
        <taxon>Gunneridae</taxon>
        <taxon>Pentapetalae</taxon>
        <taxon>rosids</taxon>
        <taxon>fabids</taxon>
        <taxon>Fabales</taxon>
        <taxon>Fabaceae</taxon>
        <taxon>Caesalpinioideae</taxon>
        <taxon>Cassia clade</taxon>
        <taxon>Senna</taxon>
    </lineage>
</organism>
<proteinExistence type="predicted"/>
<dbReference type="PROSITE" id="PS50089">
    <property type="entry name" value="ZF_RING_2"/>
    <property type="match status" value="1"/>
</dbReference>
<evidence type="ECO:0000256" key="9">
    <source>
        <dbReference type="SAM" id="MobiDB-lite"/>
    </source>
</evidence>
<dbReference type="Gene3D" id="3.30.40.10">
    <property type="entry name" value="Zinc/RING finger domain, C3HC4 (zinc finger)"/>
    <property type="match status" value="1"/>
</dbReference>
<keyword evidence="5 8" id="KW-0863">Zinc-finger</keyword>
<dbReference type="OrthoDB" id="1711136at2759"/>
<evidence type="ECO:0000256" key="7">
    <source>
        <dbReference type="ARBA" id="ARBA00022833"/>
    </source>
</evidence>
<dbReference type="GO" id="GO:0008270">
    <property type="term" value="F:zinc ion binding"/>
    <property type="evidence" value="ECO:0007669"/>
    <property type="project" value="UniProtKB-KW"/>
</dbReference>
<dbReference type="PANTHER" id="PTHR22996">
    <property type="entry name" value="MAHOGUNIN"/>
    <property type="match status" value="1"/>
</dbReference>